<dbReference type="EMBL" id="KZ678139">
    <property type="protein sequence ID" value="PSN64184.1"/>
    <property type="molecule type" value="Genomic_DNA"/>
</dbReference>
<feature type="region of interest" description="Disordered" evidence="1">
    <location>
        <begin position="735"/>
        <end position="767"/>
    </location>
</feature>
<feature type="region of interest" description="Disordered" evidence="1">
    <location>
        <begin position="946"/>
        <end position="1003"/>
    </location>
</feature>
<dbReference type="OrthoDB" id="3437384at2759"/>
<feature type="region of interest" description="Disordered" evidence="1">
    <location>
        <begin position="448"/>
        <end position="525"/>
    </location>
</feature>
<feature type="region of interest" description="Disordered" evidence="1">
    <location>
        <begin position="123"/>
        <end position="142"/>
    </location>
</feature>
<feature type="compositionally biased region" description="Polar residues" evidence="1">
    <location>
        <begin position="482"/>
        <end position="492"/>
    </location>
</feature>
<gene>
    <name evidence="2" type="ORF">BS50DRAFT_499923</name>
</gene>
<feature type="compositionally biased region" description="Polar residues" evidence="1">
    <location>
        <begin position="200"/>
        <end position="230"/>
    </location>
</feature>
<protein>
    <submittedName>
        <fullName evidence="2">Uncharacterized protein</fullName>
    </submittedName>
</protein>
<organism evidence="2 3">
    <name type="scientific">Corynespora cassiicola Philippines</name>
    <dbReference type="NCBI Taxonomy" id="1448308"/>
    <lineage>
        <taxon>Eukaryota</taxon>
        <taxon>Fungi</taxon>
        <taxon>Dikarya</taxon>
        <taxon>Ascomycota</taxon>
        <taxon>Pezizomycotina</taxon>
        <taxon>Dothideomycetes</taxon>
        <taxon>Pleosporomycetidae</taxon>
        <taxon>Pleosporales</taxon>
        <taxon>Corynesporascaceae</taxon>
        <taxon>Corynespora</taxon>
    </lineage>
</organism>
<evidence type="ECO:0000313" key="2">
    <source>
        <dbReference type="EMBL" id="PSN64184.1"/>
    </source>
</evidence>
<proteinExistence type="predicted"/>
<evidence type="ECO:0000256" key="1">
    <source>
        <dbReference type="SAM" id="MobiDB-lite"/>
    </source>
</evidence>
<feature type="compositionally biased region" description="Basic and acidic residues" evidence="1">
    <location>
        <begin position="457"/>
        <end position="467"/>
    </location>
</feature>
<reference evidence="2 3" key="1">
    <citation type="journal article" date="2018" name="Front. Microbiol.">
        <title>Genome-Wide Analysis of Corynespora cassiicola Leaf Fall Disease Putative Effectors.</title>
        <authorList>
            <person name="Lopez D."/>
            <person name="Ribeiro S."/>
            <person name="Label P."/>
            <person name="Fumanal B."/>
            <person name="Venisse J.S."/>
            <person name="Kohler A."/>
            <person name="de Oliveira R.R."/>
            <person name="Labutti K."/>
            <person name="Lipzen A."/>
            <person name="Lail K."/>
            <person name="Bauer D."/>
            <person name="Ohm R.A."/>
            <person name="Barry K.W."/>
            <person name="Spatafora J."/>
            <person name="Grigoriev I.V."/>
            <person name="Martin F.M."/>
            <person name="Pujade-Renaud V."/>
        </authorList>
    </citation>
    <scope>NUCLEOTIDE SEQUENCE [LARGE SCALE GENOMIC DNA]</scope>
    <source>
        <strain evidence="2 3">Philippines</strain>
    </source>
</reference>
<feature type="compositionally biased region" description="Polar residues" evidence="1">
    <location>
        <begin position="9"/>
        <end position="19"/>
    </location>
</feature>
<dbReference type="Proteomes" id="UP000240883">
    <property type="component" value="Unassembled WGS sequence"/>
</dbReference>
<feature type="region of interest" description="Disordered" evidence="1">
    <location>
        <begin position="187"/>
        <end position="232"/>
    </location>
</feature>
<accession>A0A2T2NFH2</accession>
<keyword evidence="3" id="KW-1185">Reference proteome</keyword>
<feature type="region of interest" description="Disordered" evidence="1">
    <location>
        <begin position="1"/>
        <end position="46"/>
    </location>
</feature>
<feature type="compositionally biased region" description="Basic residues" evidence="1">
    <location>
        <begin position="469"/>
        <end position="478"/>
    </location>
</feature>
<feature type="compositionally biased region" description="Polar residues" evidence="1">
    <location>
        <begin position="37"/>
        <end position="46"/>
    </location>
</feature>
<feature type="compositionally biased region" description="Basic and acidic residues" evidence="1">
    <location>
        <begin position="123"/>
        <end position="132"/>
    </location>
</feature>
<evidence type="ECO:0000313" key="3">
    <source>
        <dbReference type="Proteomes" id="UP000240883"/>
    </source>
</evidence>
<name>A0A2T2NFH2_CORCC</name>
<feature type="compositionally biased region" description="Polar residues" evidence="1">
    <location>
        <begin position="508"/>
        <end position="521"/>
    </location>
</feature>
<dbReference type="AlphaFoldDB" id="A0A2T2NFH2"/>
<sequence length="1141" mass="126420">MASKLCCNADQQSRTSSPDLPNARLSDATPAKRPLLPNNTASPASHFTSIRSEEIHELNQIFENARDEPKKSSPAKARRGRFSRSSLYSLHGLHKMQSMHSIIKRRFSRDLSRQSSTAYLKDAKVTTGKPEDPDTVIKLPRDGPNAQIKITKDNLRKDLFSEKKPAEGGYDPDAQVVEDFAKNMGKRTPNKRVSLHSIDWTPSTGSARNSCQSSKPTPGSLSKSQHSPEASCSAMPYQISQSQPNSLAARFSHVFSAPNMRPDDAQYMERKLRRSYSASSIDLPVPCPLSPMRLPSLTSYDKDGVPWSVSMTESLRLSQFPTPPSKNATKPPRGIAHCQALAGDNSIDGKIPTHSDGNVNTSIEVRETDIQIRVQEPTSTTAPRTSTSIRLPAETLSSATECGRSLENDEIEFDGDNPRRSVHLYSMRISQHLRSGSLLSWEAFSDAPDKPPIPRPFLERSHSEQSRMSHMHGQHARKDRQGSSSGFTSSRVPSKWGKVLPAGESNEDLSSTYSSRPNSPLDSLRGSMADLSAKIAGQDRPEDPLAELAPLKRFDTDMTENERGAKASVREEGSTRFLGSKTMDSQEEPILPRNNSVANTKKSKFREEFSPSPPKKRLNPSASIINFFITKKINMRSHSDTNLKSGTFKTAVDGPLDLPDALAHRERRLSKSVASLETERAALNKQLCKDPVWERALIAYQDERSAMFLPQNKDLAAQGSPYRERRTSIARPATPNSAATKINHPDRWLSTPISDPKAPSKPAPTYPQTLYSRRTALVGLEQELSPGQELKLAFDRQSDSKETVGAWGRYPSHTRLERTASAGNLDHVETRDFALEATMRAGWNGNLGMDEDSIDPNTRPPSFSLFLGEKRRKKRVGGSRMAKSHSMTFGKGFLKNYAKMFRSQSTEFQRHGHGHRSSITSGGMLEYPELEILPDVWRRAIVEERASESSSNNQHGGTEFHVNKGVKTSRTGDSMATLRPFRENGRSAGDSANSNDGDARDHNSDRARVWSVYYEDCIANFPRGSAEVDQDLEDFGAGPFFDCKSNPALSRTLPTNLGKHSRNESKMSRFSAMSRNSARSSFVSGIDDCEGGEREGSIASVRRSTMDLLKLYKDQELVERERILGLMEGKGVRSTDGLVAL</sequence>
<feature type="region of interest" description="Disordered" evidence="1">
    <location>
        <begin position="62"/>
        <end position="83"/>
    </location>
</feature>